<evidence type="ECO:0008006" key="3">
    <source>
        <dbReference type="Google" id="ProtNLM"/>
    </source>
</evidence>
<gene>
    <name evidence="1" type="ORF">ISP17_09755</name>
</gene>
<comment type="caution">
    <text evidence="1">The sequence shown here is derived from an EMBL/GenBank/DDBJ whole genome shotgun (WGS) entry which is preliminary data.</text>
</comment>
<evidence type="ECO:0000313" key="2">
    <source>
        <dbReference type="Proteomes" id="UP001620460"/>
    </source>
</evidence>
<name>A0ABW8JVS4_9GAMM</name>
<evidence type="ECO:0000313" key="1">
    <source>
        <dbReference type="EMBL" id="MFK2904251.1"/>
    </source>
</evidence>
<keyword evidence="2" id="KW-1185">Reference proteome</keyword>
<proteinExistence type="predicted"/>
<reference evidence="1 2" key="1">
    <citation type="submission" date="2020-10" db="EMBL/GenBank/DDBJ databases">
        <title>Phylogeny of dyella-like bacteria.</title>
        <authorList>
            <person name="Fu J."/>
        </authorList>
    </citation>
    <scope>NUCLEOTIDE SEQUENCE [LARGE SCALE GENOMIC DNA]</scope>
    <source>
        <strain evidence="1 2">Gsoil3046</strain>
    </source>
</reference>
<organism evidence="1 2">
    <name type="scientific">Dyella ginsengisoli</name>
    <dbReference type="NCBI Taxonomy" id="363848"/>
    <lineage>
        <taxon>Bacteria</taxon>
        <taxon>Pseudomonadati</taxon>
        <taxon>Pseudomonadota</taxon>
        <taxon>Gammaproteobacteria</taxon>
        <taxon>Lysobacterales</taxon>
        <taxon>Rhodanobacteraceae</taxon>
        <taxon>Dyella</taxon>
    </lineage>
</organism>
<dbReference type="EMBL" id="JADIKM010000002">
    <property type="protein sequence ID" value="MFK2904251.1"/>
    <property type="molecule type" value="Genomic_DNA"/>
</dbReference>
<protein>
    <recommendedName>
        <fullName evidence="3">Lipoprotein</fullName>
    </recommendedName>
</protein>
<accession>A0ABW8JVS4</accession>
<sequence>MLAPLAGCATDPRITPDARWIDPSQAVQLAAAAAPRGVSGVFALTVQSAARPGPLYLNSERDYRDPRNLTVVVLPAAAKTLAERLHGEPERELRGRRILVAGWARRVRIDFIADGRPSGKYYYQTHVVVSDAAQIQPL</sequence>
<dbReference type="Proteomes" id="UP001620460">
    <property type="component" value="Unassembled WGS sequence"/>
</dbReference>